<sequence length="151" mass="17625">MLCLMKIQYSFGYGFRLQMAKNSWMGRPMSENELGSKWVISYKQLICNTDIHYFVGNPKINRSEMEGNYSDHTSAAELDRRNYLWADQTVTKTEYVYPTQSSRSKIKDKLEDGFEKSKAVASTGLKKIKRGSTVGFHWIKHKYQKTTHKYS</sequence>
<dbReference type="EMBL" id="CM042011">
    <property type="protein sequence ID" value="KAI3765777.1"/>
    <property type="molecule type" value="Genomic_DNA"/>
</dbReference>
<proteinExistence type="predicted"/>
<gene>
    <name evidence="1" type="ORF">L2E82_15821</name>
</gene>
<reference evidence="2" key="1">
    <citation type="journal article" date="2022" name="Mol. Ecol. Resour.">
        <title>The genomes of chicory, endive, great burdock and yacon provide insights into Asteraceae palaeo-polyploidization history and plant inulin production.</title>
        <authorList>
            <person name="Fan W."/>
            <person name="Wang S."/>
            <person name="Wang H."/>
            <person name="Wang A."/>
            <person name="Jiang F."/>
            <person name="Liu H."/>
            <person name="Zhao H."/>
            <person name="Xu D."/>
            <person name="Zhang Y."/>
        </authorList>
    </citation>
    <scope>NUCLEOTIDE SEQUENCE [LARGE SCALE GENOMIC DNA]</scope>
    <source>
        <strain evidence="2">cv. Punajuju</strain>
    </source>
</reference>
<accession>A0ACB9F544</accession>
<evidence type="ECO:0000313" key="2">
    <source>
        <dbReference type="Proteomes" id="UP001055811"/>
    </source>
</evidence>
<protein>
    <submittedName>
        <fullName evidence="1">Uncharacterized protein</fullName>
    </submittedName>
</protein>
<evidence type="ECO:0000313" key="1">
    <source>
        <dbReference type="EMBL" id="KAI3765777.1"/>
    </source>
</evidence>
<dbReference type="Proteomes" id="UP001055811">
    <property type="component" value="Linkage Group LG03"/>
</dbReference>
<comment type="caution">
    <text evidence="1">The sequence shown here is derived from an EMBL/GenBank/DDBJ whole genome shotgun (WGS) entry which is preliminary data.</text>
</comment>
<name>A0ACB9F544_CICIN</name>
<reference evidence="1 2" key="2">
    <citation type="journal article" date="2022" name="Mol. Ecol. Resour.">
        <title>The genomes of chicory, endive, great burdock and yacon provide insights into Asteraceae paleo-polyploidization history and plant inulin production.</title>
        <authorList>
            <person name="Fan W."/>
            <person name="Wang S."/>
            <person name="Wang H."/>
            <person name="Wang A."/>
            <person name="Jiang F."/>
            <person name="Liu H."/>
            <person name="Zhao H."/>
            <person name="Xu D."/>
            <person name="Zhang Y."/>
        </authorList>
    </citation>
    <scope>NUCLEOTIDE SEQUENCE [LARGE SCALE GENOMIC DNA]</scope>
    <source>
        <strain evidence="2">cv. Punajuju</strain>
        <tissue evidence="1">Leaves</tissue>
    </source>
</reference>
<keyword evidence="2" id="KW-1185">Reference proteome</keyword>
<organism evidence="1 2">
    <name type="scientific">Cichorium intybus</name>
    <name type="common">Chicory</name>
    <dbReference type="NCBI Taxonomy" id="13427"/>
    <lineage>
        <taxon>Eukaryota</taxon>
        <taxon>Viridiplantae</taxon>
        <taxon>Streptophyta</taxon>
        <taxon>Embryophyta</taxon>
        <taxon>Tracheophyta</taxon>
        <taxon>Spermatophyta</taxon>
        <taxon>Magnoliopsida</taxon>
        <taxon>eudicotyledons</taxon>
        <taxon>Gunneridae</taxon>
        <taxon>Pentapetalae</taxon>
        <taxon>asterids</taxon>
        <taxon>campanulids</taxon>
        <taxon>Asterales</taxon>
        <taxon>Asteraceae</taxon>
        <taxon>Cichorioideae</taxon>
        <taxon>Cichorieae</taxon>
        <taxon>Cichoriinae</taxon>
        <taxon>Cichorium</taxon>
    </lineage>
</organism>